<keyword evidence="3" id="KW-1185">Reference proteome</keyword>
<reference evidence="2" key="1">
    <citation type="submission" date="2022-07" db="EMBL/GenBank/DDBJ databases">
        <title>Fungi with potential for degradation of polypropylene.</title>
        <authorList>
            <person name="Gostincar C."/>
        </authorList>
    </citation>
    <scope>NUCLEOTIDE SEQUENCE</scope>
    <source>
        <strain evidence="2">EXF-13287</strain>
    </source>
</reference>
<dbReference type="EMBL" id="JANBVN010000029">
    <property type="protein sequence ID" value="KAJ9160916.1"/>
    <property type="molecule type" value="Genomic_DNA"/>
</dbReference>
<name>A0AA38S9W9_9PEZI</name>
<feature type="compositionally biased region" description="Low complexity" evidence="1">
    <location>
        <begin position="449"/>
        <end position="482"/>
    </location>
</feature>
<comment type="caution">
    <text evidence="2">The sequence shown here is derived from an EMBL/GenBank/DDBJ whole genome shotgun (WGS) entry which is preliminary data.</text>
</comment>
<dbReference type="AlphaFoldDB" id="A0AA38S9W9"/>
<organism evidence="2 3">
    <name type="scientific">Coniochaeta hoffmannii</name>
    <dbReference type="NCBI Taxonomy" id="91930"/>
    <lineage>
        <taxon>Eukaryota</taxon>
        <taxon>Fungi</taxon>
        <taxon>Dikarya</taxon>
        <taxon>Ascomycota</taxon>
        <taxon>Pezizomycotina</taxon>
        <taxon>Sordariomycetes</taxon>
        <taxon>Sordariomycetidae</taxon>
        <taxon>Coniochaetales</taxon>
        <taxon>Coniochaetaceae</taxon>
        <taxon>Coniochaeta</taxon>
    </lineage>
</organism>
<evidence type="ECO:0008006" key="4">
    <source>
        <dbReference type="Google" id="ProtNLM"/>
    </source>
</evidence>
<feature type="compositionally biased region" description="Polar residues" evidence="1">
    <location>
        <begin position="166"/>
        <end position="191"/>
    </location>
</feature>
<feature type="compositionally biased region" description="Basic and acidic residues" evidence="1">
    <location>
        <begin position="374"/>
        <end position="388"/>
    </location>
</feature>
<evidence type="ECO:0000313" key="3">
    <source>
        <dbReference type="Proteomes" id="UP001174691"/>
    </source>
</evidence>
<feature type="compositionally biased region" description="Polar residues" evidence="1">
    <location>
        <begin position="423"/>
        <end position="437"/>
    </location>
</feature>
<evidence type="ECO:0000313" key="2">
    <source>
        <dbReference type="EMBL" id="KAJ9160916.1"/>
    </source>
</evidence>
<sequence length="482" mass="51205">MYSAPYAFPNAVPGTAGAGPTFSGGGGGAPQQQNTHMQPGPSPTQPQIMYNNQQFPMGAQAHFSGANPAAMMAAAGPAPMMQTPGMPHMTPNGQMTYQTPFTSSPYGGGVPATAAPQPHFPPNYTMAGTMPHQFQANASGMPQQQMQQQQMMQRMYPQQQNGPVMGTSTPQRQFNPRQGTPGQSTPSQQGQFAAPPTQQGMPQGQTPNGPQQQTMPATTPQTPTFPSNGPTANVNGSTKESTPLSPGTESREREAFSLLLNINQELLYESIQLQNTRAEIKKEYLKDQSVAADGGGGPNVDASELAKQEKMIQTDYAHCMRRLQGNLTYLAALADRKVGQVPLCPAHLMPPPLNPSIKLRSSTAPGADSTGKTSEPDHEREEKDRLLAADREERDKLIKELYKKLQALFPGIDPRREPAFAISNPNPGTQQANNSQRPVAPGGPGGGPSSNQGSPAPAPQAQRLGQMPTQPATMQQQAVGGS</sequence>
<dbReference type="Proteomes" id="UP001174691">
    <property type="component" value="Unassembled WGS sequence"/>
</dbReference>
<feature type="region of interest" description="Disordered" evidence="1">
    <location>
        <begin position="414"/>
        <end position="482"/>
    </location>
</feature>
<feature type="compositionally biased region" description="Low complexity" evidence="1">
    <location>
        <begin position="195"/>
        <end position="226"/>
    </location>
</feature>
<accession>A0AA38S9W9</accession>
<feature type="compositionally biased region" description="Polar residues" evidence="1">
    <location>
        <begin position="227"/>
        <end position="248"/>
    </location>
</feature>
<protein>
    <recommendedName>
        <fullName evidence="4">Glutamine repeat protein-1</fullName>
    </recommendedName>
</protein>
<evidence type="ECO:0000256" key="1">
    <source>
        <dbReference type="SAM" id="MobiDB-lite"/>
    </source>
</evidence>
<feature type="region of interest" description="Disordered" evidence="1">
    <location>
        <begin position="354"/>
        <end position="388"/>
    </location>
</feature>
<feature type="region of interest" description="Disordered" evidence="1">
    <location>
        <begin position="137"/>
        <end position="252"/>
    </location>
</feature>
<feature type="region of interest" description="Disordered" evidence="1">
    <location>
        <begin position="17"/>
        <end position="50"/>
    </location>
</feature>
<gene>
    <name evidence="2" type="ORF">NKR19_g2778</name>
</gene>
<proteinExistence type="predicted"/>
<feature type="compositionally biased region" description="Low complexity" evidence="1">
    <location>
        <begin position="141"/>
        <end position="160"/>
    </location>
</feature>